<keyword evidence="2" id="KW-1185">Reference proteome</keyword>
<name>A0A927M2K4_9ACTN</name>
<dbReference type="RefSeq" id="WP_192765770.1">
    <property type="nucleotide sequence ID" value="NZ_JADBEB010000001.1"/>
</dbReference>
<dbReference type="EMBL" id="JADBEB010000001">
    <property type="protein sequence ID" value="MBE1485606.1"/>
    <property type="molecule type" value="Genomic_DNA"/>
</dbReference>
<reference evidence="1" key="1">
    <citation type="submission" date="2020-10" db="EMBL/GenBank/DDBJ databases">
        <title>Sequencing the genomes of 1000 actinobacteria strains.</title>
        <authorList>
            <person name="Klenk H.-P."/>
        </authorList>
    </citation>
    <scope>NUCLEOTIDE SEQUENCE</scope>
    <source>
        <strain evidence="1">DSM 46832</strain>
    </source>
</reference>
<protein>
    <submittedName>
        <fullName evidence="1">Uncharacterized protein</fullName>
    </submittedName>
</protein>
<organism evidence="1 2">
    <name type="scientific">Plantactinospora soyae</name>
    <dbReference type="NCBI Taxonomy" id="1544732"/>
    <lineage>
        <taxon>Bacteria</taxon>
        <taxon>Bacillati</taxon>
        <taxon>Actinomycetota</taxon>
        <taxon>Actinomycetes</taxon>
        <taxon>Micromonosporales</taxon>
        <taxon>Micromonosporaceae</taxon>
        <taxon>Plantactinospora</taxon>
    </lineage>
</organism>
<evidence type="ECO:0000313" key="1">
    <source>
        <dbReference type="EMBL" id="MBE1485606.1"/>
    </source>
</evidence>
<dbReference type="AlphaFoldDB" id="A0A927M2K4"/>
<dbReference type="Proteomes" id="UP000649753">
    <property type="component" value="Unassembled WGS sequence"/>
</dbReference>
<proteinExistence type="predicted"/>
<accession>A0A927M2K4</accession>
<sequence>MIQIYAADYDVARDSSGRMQTMNMRPFLDAIAAKYDECLPCQEHHIGLIAADPALTTHVVGVGLLNLGIHQASAQQLLQHMDPDGCAIALVIRNRGLLPAVELTRLKTVQQRQSLARIVLNNAIVATQWFDMPVSNLCPPGVVRPTGHLGDEELTSGLRSEGHL</sequence>
<gene>
    <name evidence="1" type="ORF">H4W31_001244</name>
</gene>
<evidence type="ECO:0000313" key="2">
    <source>
        <dbReference type="Proteomes" id="UP000649753"/>
    </source>
</evidence>
<comment type="caution">
    <text evidence="1">The sequence shown here is derived from an EMBL/GenBank/DDBJ whole genome shotgun (WGS) entry which is preliminary data.</text>
</comment>